<dbReference type="AlphaFoldDB" id="A0AAW0CMH1"/>
<protein>
    <submittedName>
        <fullName evidence="8">Uncharacterized protein</fullName>
    </submittedName>
</protein>
<keyword evidence="9" id="KW-1185">Reference proteome</keyword>
<keyword evidence="5 7" id="KW-0472">Membrane</keyword>
<dbReference type="GO" id="GO:0005886">
    <property type="term" value="C:plasma membrane"/>
    <property type="evidence" value="ECO:0007669"/>
    <property type="project" value="TreeGrafter"/>
</dbReference>
<evidence type="ECO:0000256" key="1">
    <source>
        <dbReference type="ARBA" id="ARBA00004127"/>
    </source>
</evidence>
<evidence type="ECO:0000313" key="9">
    <source>
        <dbReference type="Proteomes" id="UP001383192"/>
    </source>
</evidence>
<evidence type="ECO:0000256" key="7">
    <source>
        <dbReference type="SAM" id="Phobius"/>
    </source>
</evidence>
<dbReference type="PANTHER" id="PTHR23501">
    <property type="entry name" value="MAJOR FACILITATOR SUPERFAMILY"/>
    <property type="match status" value="1"/>
</dbReference>
<sequence>MLKSHMAVATGFGQLFRGVGQVGGVAISSAIFQSKLDYELRKRIQVPDAEEVRFIHPGVALALTPIPRKLVKQIRQNARLVATLPPEIQRKARDSYAVSLKAVFIFAACSTLLAYLARLPIPEKDLDSRPRSTSIPPPPNRVEEVPPHALQPPTTAVQSTAPQPSSETPDSVTDVPDEEQDSDSDLNDVDFDAARQPIRIQRRVSTFESTEGGMDLESRRVGGSARSAPSV</sequence>
<keyword evidence="4 7" id="KW-1133">Transmembrane helix</keyword>
<keyword evidence="3 7" id="KW-0812">Transmembrane</keyword>
<gene>
    <name evidence="8" type="ORF">VNI00_009795</name>
</gene>
<feature type="region of interest" description="Disordered" evidence="6">
    <location>
        <begin position="125"/>
        <end position="231"/>
    </location>
</feature>
<evidence type="ECO:0000256" key="2">
    <source>
        <dbReference type="ARBA" id="ARBA00022448"/>
    </source>
</evidence>
<reference evidence="8 9" key="1">
    <citation type="submission" date="2024-01" db="EMBL/GenBank/DDBJ databases">
        <title>A draft genome for a cacao thread blight-causing isolate of Paramarasmius palmivorus.</title>
        <authorList>
            <person name="Baruah I.K."/>
            <person name="Bukari Y."/>
            <person name="Amoako-Attah I."/>
            <person name="Meinhardt L.W."/>
            <person name="Bailey B.A."/>
            <person name="Cohen S.P."/>
        </authorList>
    </citation>
    <scope>NUCLEOTIDE SEQUENCE [LARGE SCALE GENOMIC DNA]</scope>
    <source>
        <strain evidence="8 9">GH-12</strain>
    </source>
</reference>
<feature type="transmembrane region" description="Helical" evidence="7">
    <location>
        <begin position="98"/>
        <end position="117"/>
    </location>
</feature>
<feature type="compositionally biased region" description="Polar residues" evidence="6">
    <location>
        <begin position="152"/>
        <end position="171"/>
    </location>
</feature>
<dbReference type="GO" id="GO:0015174">
    <property type="term" value="F:basic amino acid transmembrane transporter activity"/>
    <property type="evidence" value="ECO:0007669"/>
    <property type="project" value="TreeGrafter"/>
</dbReference>
<dbReference type="Proteomes" id="UP001383192">
    <property type="component" value="Unassembled WGS sequence"/>
</dbReference>
<accession>A0AAW0CMH1</accession>
<proteinExistence type="predicted"/>
<comment type="caution">
    <text evidence="8">The sequence shown here is derived from an EMBL/GenBank/DDBJ whole genome shotgun (WGS) entry which is preliminary data.</text>
</comment>
<evidence type="ECO:0000256" key="4">
    <source>
        <dbReference type="ARBA" id="ARBA00022989"/>
    </source>
</evidence>
<evidence type="ECO:0000256" key="3">
    <source>
        <dbReference type="ARBA" id="ARBA00022692"/>
    </source>
</evidence>
<dbReference type="GO" id="GO:0000329">
    <property type="term" value="C:fungal-type vacuole membrane"/>
    <property type="evidence" value="ECO:0007669"/>
    <property type="project" value="TreeGrafter"/>
</dbReference>
<keyword evidence="2" id="KW-0813">Transport</keyword>
<dbReference type="PANTHER" id="PTHR23501:SF191">
    <property type="entry name" value="VACUOLAR BASIC AMINO ACID TRANSPORTER 4"/>
    <property type="match status" value="1"/>
</dbReference>
<name>A0AAW0CMH1_9AGAR</name>
<feature type="compositionally biased region" description="Acidic residues" evidence="6">
    <location>
        <begin position="175"/>
        <end position="191"/>
    </location>
</feature>
<organism evidence="8 9">
    <name type="scientific">Paramarasmius palmivorus</name>
    <dbReference type="NCBI Taxonomy" id="297713"/>
    <lineage>
        <taxon>Eukaryota</taxon>
        <taxon>Fungi</taxon>
        <taxon>Dikarya</taxon>
        <taxon>Basidiomycota</taxon>
        <taxon>Agaricomycotina</taxon>
        <taxon>Agaricomycetes</taxon>
        <taxon>Agaricomycetidae</taxon>
        <taxon>Agaricales</taxon>
        <taxon>Marasmiineae</taxon>
        <taxon>Marasmiaceae</taxon>
        <taxon>Paramarasmius</taxon>
    </lineage>
</organism>
<evidence type="ECO:0000313" key="8">
    <source>
        <dbReference type="EMBL" id="KAK7040327.1"/>
    </source>
</evidence>
<evidence type="ECO:0000256" key="5">
    <source>
        <dbReference type="ARBA" id="ARBA00023136"/>
    </source>
</evidence>
<comment type="subcellular location">
    <subcellularLocation>
        <location evidence="1">Endomembrane system</location>
        <topology evidence="1">Multi-pass membrane protein</topology>
    </subcellularLocation>
</comment>
<dbReference type="EMBL" id="JAYKXP010000037">
    <property type="protein sequence ID" value="KAK7040327.1"/>
    <property type="molecule type" value="Genomic_DNA"/>
</dbReference>
<dbReference type="GO" id="GO:0012505">
    <property type="term" value="C:endomembrane system"/>
    <property type="evidence" value="ECO:0007669"/>
    <property type="project" value="UniProtKB-SubCell"/>
</dbReference>
<evidence type="ECO:0000256" key="6">
    <source>
        <dbReference type="SAM" id="MobiDB-lite"/>
    </source>
</evidence>